<keyword evidence="3 6" id="KW-1133">Transmembrane helix</keyword>
<dbReference type="PANTHER" id="PTHR33048:SF129">
    <property type="entry name" value="INTEGRAL MEMBRANE PROTEIN-RELATED"/>
    <property type="match status" value="1"/>
</dbReference>
<evidence type="ECO:0000313" key="9">
    <source>
        <dbReference type="Proteomes" id="UP001152049"/>
    </source>
</evidence>
<keyword evidence="4 6" id="KW-0472">Membrane</keyword>
<evidence type="ECO:0000256" key="2">
    <source>
        <dbReference type="ARBA" id="ARBA00022692"/>
    </source>
</evidence>
<accession>A0A9W8VC56</accession>
<keyword evidence="2 6" id="KW-0812">Transmembrane</keyword>
<comment type="similarity">
    <text evidence="5">Belongs to the SAT4 family.</text>
</comment>
<keyword evidence="9" id="KW-1185">Reference proteome</keyword>
<evidence type="ECO:0000256" key="4">
    <source>
        <dbReference type="ARBA" id="ARBA00023136"/>
    </source>
</evidence>
<sequence>MRNPPPEVVATWPRPNYDDPVHRGPALLIVEVTIMSVAILTLLARLYVRIFKVNKHGLDDWLMLAAMVFGIGVTVCVILAAQLYGWNIHVWDLKKSQAETGRKVSLAAQTLFLFSSGLAKNSILVSYLRIAPARSWLRRLTYASLALVTALIFIYLIVLWTQCR</sequence>
<dbReference type="InterPro" id="IPR052337">
    <property type="entry name" value="SAT4-like"/>
</dbReference>
<feature type="domain" description="Rhodopsin" evidence="7">
    <location>
        <begin position="44"/>
        <end position="164"/>
    </location>
</feature>
<feature type="transmembrane region" description="Helical" evidence="6">
    <location>
        <begin position="60"/>
        <end position="86"/>
    </location>
</feature>
<evidence type="ECO:0000256" key="5">
    <source>
        <dbReference type="ARBA" id="ARBA00038359"/>
    </source>
</evidence>
<evidence type="ECO:0000256" key="1">
    <source>
        <dbReference type="ARBA" id="ARBA00004141"/>
    </source>
</evidence>
<dbReference type="PANTHER" id="PTHR33048">
    <property type="entry name" value="PTH11-LIKE INTEGRAL MEMBRANE PROTEIN (AFU_ORTHOLOGUE AFUA_5G11245)"/>
    <property type="match status" value="1"/>
</dbReference>
<reference evidence="8" key="1">
    <citation type="submission" date="2022-09" db="EMBL/GenBank/DDBJ databases">
        <title>Fusarium specimens isolated from Avocado Roots.</title>
        <authorList>
            <person name="Stajich J."/>
            <person name="Roper C."/>
            <person name="Heimlech-Rivalta G."/>
        </authorList>
    </citation>
    <scope>NUCLEOTIDE SEQUENCE</scope>
    <source>
        <strain evidence="8">CF00136</strain>
    </source>
</reference>
<name>A0A9W8VC56_9HYPO</name>
<proteinExistence type="inferred from homology"/>
<dbReference type="GO" id="GO:0016020">
    <property type="term" value="C:membrane"/>
    <property type="evidence" value="ECO:0007669"/>
    <property type="project" value="UniProtKB-SubCell"/>
</dbReference>
<protein>
    <recommendedName>
        <fullName evidence="7">Rhodopsin domain-containing protein</fullName>
    </recommendedName>
</protein>
<dbReference type="AlphaFoldDB" id="A0A9W8VC56"/>
<evidence type="ECO:0000256" key="3">
    <source>
        <dbReference type="ARBA" id="ARBA00022989"/>
    </source>
</evidence>
<comment type="subcellular location">
    <subcellularLocation>
        <location evidence="1">Membrane</location>
        <topology evidence="1">Multi-pass membrane protein</topology>
    </subcellularLocation>
</comment>
<evidence type="ECO:0000256" key="6">
    <source>
        <dbReference type="SAM" id="Phobius"/>
    </source>
</evidence>
<gene>
    <name evidence="8" type="ORF">NW762_008716</name>
</gene>
<dbReference type="Pfam" id="PF20684">
    <property type="entry name" value="Fung_rhodopsin"/>
    <property type="match status" value="1"/>
</dbReference>
<feature type="transmembrane region" description="Helical" evidence="6">
    <location>
        <begin position="106"/>
        <end position="128"/>
    </location>
</feature>
<evidence type="ECO:0000259" key="7">
    <source>
        <dbReference type="Pfam" id="PF20684"/>
    </source>
</evidence>
<feature type="transmembrane region" description="Helical" evidence="6">
    <location>
        <begin position="26"/>
        <end position="48"/>
    </location>
</feature>
<organism evidence="8 9">
    <name type="scientific">Fusarium torreyae</name>
    <dbReference type="NCBI Taxonomy" id="1237075"/>
    <lineage>
        <taxon>Eukaryota</taxon>
        <taxon>Fungi</taxon>
        <taxon>Dikarya</taxon>
        <taxon>Ascomycota</taxon>
        <taxon>Pezizomycotina</taxon>
        <taxon>Sordariomycetes</taxon>
        <taxon>Hypocreomycetidae</taxon>
        <taxon>Hypocreales</taxon>
        <taxon>Nectriaceae</taxon>
        <taxon>Fusarium</taxon>
    </lineage>
</organism>
<evidence type="ECO:0000313" key="8">
    <source>
        <dbReference type="EMBL" id="KAJ4257591.1"/>
    </source>
</evidence>
<dbReference type="Proteomes" id="UP001152049">
    <property type="component" value="Unassembled WGS sequence"/>
</dbReference>
<feature type="transmembrane region" description="Helical" evidence="6">
    <location>
        <begin position="140"/>
        <end position="160"/>
    </location>
</feature>
<dbReference type="EMBL" id="JAOQAZ010000017">
    <property type="protein sequence ID" value="KAJ4257591.1"/>
    <property type="molecule type" value="Genomic_DNA"/>
</dbReference>
<dbReference type="InterPro" id="IPR049326">
    <property type="entry name" value="Rhodopsin_dom_fungi"/>
</dbReference>
<dbReference type="OrthoDB" id="3934549at2759"/>
<comment type="caution">
    <text evidence="8">The sequence shown here is derived from an EMBL/GenBank/DDBJ whole genome shotgun (WGS) entry which is preliminary data.</text>
</comment>